<dbReference type="SUPFAM" id="SSF53448">
    <property type="entry name" value="Nucleotide-diphospho-sugar transferases"/>
    <property type="match status" value="1"/>
</dbReference>
<accession>A0A1M4WUS6</accession>
<reference evidence="6" key="1">
    <citation type="submission" date="2016-11" db="EMBL/GenBank/DDBJ databases">
        <authorList>
            <person name="Varghese N."/>
            <person name="Submissions S."/>
        </authorList>
    </citation>
    <scope>NUCLEOTIDE SEQUENCE [LARGE SCALE GENOMIC DNA]</scope>
    <source>
        <strain evidence="6">DSM 16990</strain>
    </source>
</reference>
<evidence type="ECO:0000256" key="1">
    <source>
        <dbReference type="ARBA" id="ARBA00006739"/>
    </source>
</evidence>
<dbReference type="EMBL" id="FQUQ01000001">
    <property type="protein sequence ID" value="SHE84712.1"/>
    <property type="molecule type" value="Genomic_DNA"/>
</dbReference>
<comment type="similarity">
    <text evidence="1">Belongs to the glycosyltransferase 2 family.</text>
</comment>
<evidence type="ECO:0000256" key="2">
    <source>
        <dbReference type="ARBA" id="ARBA00022676"/>
    </source>
</evidence>
<feature type="transmembrane region" description="Helical" evidence="4">
    <location>
        <begin position="6"/>
        <end position="29"/>
    </location>
</feature>
<dbReference type="Proteomes" id="UP000184287">
    <property type="component" value="Unassembled WGS sequence"/>
</dbReference>
<organism evidence="5 6">
    <name type="scientific">Pedobacter caeni</name>
    <dbReference type="NCBI Taxonomy" id="288992"/>
    <lineage>
        <taxon>Bacteria</taxon>
        <taxon>Pseudomonadati</taxon>
        <taxon>Bacteroidota</taxon>
        <taxon>Sphingobacteriia</taxon>
        <taxon>Sphingobacteriales</taxon>
        <taxon>Sphingobacteriaceae</taxon>
        <taxon>Pedobacter</taxon>
    </lineage>
</organism>
<keyword evidence="4" id="KW-0472">Membrane</keyword>
<name>A0A1M4WUS6_9SPHI</name>
<keyword evidence="2" id="KW-0328">Glycosyltransferase</keyword>
<keyword evidence="3 5" id="KW-0808">Transferase</keyword>
<keyword evidence="6" id="KW-1185">Reference proteome</keyword>
<evidence type="ECO:0000313" key="6">
    <source>
        <dbReference type="Proteomes" id="UP000184287"/>
    </source>
</evidence>
<dbReference type="GO" id="GO:0016757">
    <property type="term" value="F:glycosyltransferase activity"/>
    <property type="evidence" value="ECO:0007669"/>
    <property type="project" value="UniProtKB-KW"/>
</dbReference>
<dbReference type="InterPro" id="IPR029044">
    <property type="entry name" value="Nucleotide-diphossugar_trans"/>
</dbReference>
<dbReference type="RefSeq" id="WP_073229020.1">
    <property type="nucleotide sequence ID" value="NZ_FQUQ01000001.1"/>
</dbReference>
<feature type="transmembrane region" description="Helical" evidence="4">
    <location>
        <begin position="287"/>
        <end position="315"/>
    </location>
</feature>
<proteinExistence type="inferred from homology"/>
<feature type="transmembrane region" description="Helical" evidence="4">
    <location>
        <begin position="321"/>
        <end position="341"/>
    </location>
</feature>
<gene>
    <name evidence="5" type="ORF">SAMN04488522_1011384</name>
</gene>
<dbReference type="STRING" id="288992.SAMN04488522_1011384"/>
<dbReference type="AlphaFoldDB" id="A0A1M4WUS6"/>
<evidence type="ECO:0000256" key="3">
    <source>
        <dbReference type="ARBA" id="ARBA00022679"/>
    </source>
</evidence>
<protein>
    <submittedName>
        <fullName evidence="5">Glycosyltransferase, catalytic subunit of cellulose synthase and poly-beta-1,6-N-acetylglucosamine synthase</fullName>
    </submittedName>
</protein>
<dbReference type="Gene3D" id="3.90.550.10">
    <property type="entry name" value="Spore Coat Polysaccharide Biosynthesis Protein SpsA, Chain A"/>
    <property type="match status" value="1"/>
</dbReference>
<dbReference type="OrthoDB" id="1523666at2"/>
<dbReference type="PANTHER" id="PTHR43630:SF1">
    <property type="entry name" value="POLY-BETA-1,6-N-ACETYL-D-GLUCOSAMINE SYNTHASE"/>
    <property type="match status" value="1"/>
</dbReference>
<dbReference type="Pfam" id="PF13641">
    <property type="entry name" value="Glyco_tranf_2_3"/>
    <property type="match status" value="1"/>
</dbReference>
<keyword evidence="4" id="KW-0812">Transmembrane</keyword>
<sequence>MEFIASLLQALLGYNLVLPVVLYLCYLLFGKKTKPVAMSGKPYDYAIIVTAYEQTTLLPAVIASLLKLNYDHYLIYVVLDNCGPEDIGIDHPNVIQLRPEQVLASNTRSHFYAIDHFKRNHEILTIIDSDNLVDPEYIHELNVYFDQGFDAVQGTRAAKNLNSTFACLDAARDIYYHFYDAKLLFALGSSATLSGSGMAFRTSLYKDALSGLDVQGAGFDKVLQAQILKMNKRIAFAGDAVVYDEKTSNSDQLVKQRSRWINTWFKYFILGFDILFKGIKNASINQFLFGIILLRPPLFIFLILSFLCMVGTAFIAPFMALSWLIAFLLFILGFLIALMSYPTDKRIYQSLINIPKFIFYQVISLVYAKKANQRSVATRHEVNN</sequence>
<keyword evidence="4" id="KW-1133">Transmembrane helix</keyword>
<evidence type="ECO:0000256" key="4">
    <source>
        <dbReference type="SAM" id="Phobius"/>
    </source>
</evidence>
<evidence type="ECO:0000313" key="5">
    <source>
        <dbReference type="EMBL" id="SHE84712.1"/>
    </source>
</evidence>
<dbReference type="PANTHER" id="PTHR43630">
    <property type="entry name" value="POLY-BETA-1,6-N-ACETYL-D-GLUCOSAMINE SYNTHASE"/>
    <property type="match status" value="1"/>
</dbReference>